<gene>
    <name evidence="1" type="ORF">D0Y96_12110</name>
</gene>
<dbReference type="RefSeq" id="WP_117301021.1">
    <property type="nucleotide sequence ID" value="NZ_QVQT02000004.1"/>
</dbReference>
<keyword evidence="2" id="KW-1185">Reference proteome</keyword>
<dbReference type="Proteomes" id="UP000264702">
    <property type="component" value="Unassembled WGS sequence"/>
</dbReference>
<dbReference type="Pfam" id="PF04365">
    <property type="entry name" value="BrnT_toxin"/>
    <property type="match status" value="1"/>
</dbReference>
<dbReference type="Gene3D" id="3.10.450.530">
    <property type="entry name" value="Ribonuclease toxin, BrnT, of type II toxin-antitoxin system"/>
    <property type="match status" value="1"/>
</dbReference>
<dbReference type="InterPro" id="IPR007460">
    <property type="entry name" value="BrnT_toxin"/>
</dbReference>
<sequence length="99" mass="11341">MEIRFLYQGQHFIWNAEKAATNLLKHGISCQTACEIFFDPFVRLTEADDSGEKRAAALGLAEDWSLLFVVHLLREEDSIRIISARQATSHERKAYEEGE</sequence>
<evidence type="ECO:0008006" key="3">
    <source>
        <dbReference type="Google" id="ProtNLM"/>
    </source>
</evidence>
<dbReference type="EMBL" id="QVQT01000004">
    <property type="protein sequence ID" value="RFU16154.1"/>
    <property type="molecule type" value="Genomic_DNA"/>
</dbReference>
<evidence type="ECO:0000313" key="2">
    <source>
        <dbReference type="Proteomes" id="UP000264702"/>
    </source>
</evidence>
<dbReference type="InterPro" id="IPR038573">
    <property type="entry name" value="BrnT_sf"/>
</dbReference>
<dbReference type="AlphaFoldDB" id="A0A372IMM9"/>
<dbReference type="OrthoDB" id="9802417at2"/>
<comment type="caution">
    <text evidence="1">The sequence shown here is derived from an EMBL/GenBank/DDBJ whole genome shotgun (WGS) entry which is preliminary data.</text>
</comment>
<name>A0A372IMM9_9BACT</name>
<protein>
    <recommendedName>
        <fullName evidence="3">BrnT family toxin</fullName>
    </recommendedName>
</protein>
<reference evidence="1 2" key="1">
    <citation type="submission" date="2018-08" db="EMBL/GenBank/DDBJ databases">
        <title>Acidipila sp. 4G-K13, an acidobacterium isolated from forest soil.</title>
        <authorList>
            <person name="Gao Z.-H."/>
            <person name="Qiu L.-H."/>
        </authorList>
    </citation>
    <scope>NUCLEOTIDE SEQUENCE [LARGE SCALE GENOMIC DNA]</scope>
    <source>
        <strain evidence="1 2">4G-K13</strain>
    </source>
</reference>
<accession>A0A372IMM9</accession>
<organism evidence="1 2">
    <name type="scientific">Paracidobacterium acidisoli</name>
    <dbReference type="NCBI Taxonomy" id="2303751"/>
    <lineage>
        <taxon>Bacteria</taxon>
        <taxon>Pseudomonadati</taxon>
        <taxon>Acidobacteriota</taxon>
        <taxon>Terriglobia</taxon>
        <taxon>Terriglobales</taxon>
        <taxon>Acidobacteriaceae</taxon>
        <taxon>Paracidobacterium</taxon>
    </lineage>
</organism>
<evidence type="ECO:0000313" key="1">
    <source>
        <dbReference type="EMBL" id="RFU16154.1"/>
    </source>
</evidence>
<proteinExistence type="predicted"/>